<keyword evidence="8" id="KW-0472">Membrane</keyword>
<proteinExistence type="predicted"/>
<keyword evidence="8" id="KW-1133">Transmembrane helix</keyword>
<gene>
    <name evidence="10" type="ordered locus">Hden_2733</name>
</gene>
<dbReference type="Gene3D" id="1.10.760.10">
    <property type="entry name" value="Cytochrome c-like domain"/>
    <property type="match status" value="1"/>
</dbReference>
<dbReference type="Proteomes" id="UP000002033">
    <property type="component" value="Chromosome"/>
</dbReference>
<reference evidence="11" key="1">
    <citation type="journal article" date="2011" name="J. Bacteriol.">
        <title>Genome sequences of eight morphologically diverse alphaproteobacteria.</title>
        <authorList>
            <consortium name="US DOE Joint Genome Institute"/>
            <person name="Brown P.J."/>
            <person name="Kysela D.T."/>
            <person name="Buechlein A."/>
            <person name="Hemmerich C."/>
            <person name="Brun Y.V."/>
        </authorList>
    </citation>
    <scope>NUCLEOTIDE SEQUENCE [LARGE SCALE GENOMIC DNA]</scope>
    <source>
        <strain evidence="11">ATCC 51888 / DSM 1869 / NCIB 11706 / TK 0415</strain>
    </source>
</reference>
<evidence type="ECO:0000256" key="3">
    <source>
        <dbReference type="ARBA" id="ARBA00022723"/>
    </source>
</evidence>
<feature type="region of interest" description="Disordered" evidence="7">
    <location>
        <begin position="45"/>
        <end position="64"/>
    </location>
</feature>
<keyword evidence="11" id="KW-1185">Reference proteome</keyword>
<dbReference type="SUPFAM" id="SSF46626">
    <property type="entry name" value="Cytochrome c"/>
    <property type="match status" value="1"/>
</dbReference>
<dbReference type="GO" id="GO:0020037">
    <property type="term" value="F:heme binding"/>
    <property type="evidence" value="ECO:0007669"/>
    <property type="project" value="InterPro"/>
</dbReference>
<dbReference type="InterPro" id="IPR036909">
    <property type="entry name" value="Cyt_c-like_dom_sf"/>
</dbReference>
<dbReference type="HOGENOM" id="CLU_060944_4_0_5"/>
<dbReference type="AlphaFoldDB" id="D8JTY1"/>
<dbReference type="eggNOG" id="COG3474">
    <property type="taxonomic scope" value="Bacteria"/>
</dbReference>
<keyword evidence="3 6" id="KW-0479">Metal-binding</keyword>
<dbReference type="RefSeq" id="WP_013216688.1">
    <property type="nucleotide sequence ID" value="NC_014313.1"/>
</dbReference>
<keyword evidence="8" id="KW-0812">Transmembrane</keyword>
<dbReference type="EMBL" id="CP002083">
    <property type="protein sequence ID" value="ADJ24529.1"/>
    <property type="molecule type" value="Genomic_DNA"/>
</dbReference>
<keyword evidence="5 6" id="KW-0408">Iron</keyword>
<dbReference type="Pfam" id="PF00034">
    <property type="entry name" value="Cytochrom_C"/>
    <property type="match status" value="1"/>
</dbReference>
<keyword evidence="1" id="KW-0813">Transport</keyword>
<evidence type="ECO:0000313" key="11">
    <source>
        <dbReference type="Proteomes" id="UP000002033"/>
    </source>
</evidence>
<evidence type="ECO:0000259" key="9">
    <source>
        <dbReference type="PROSITE" id="PS51007"/>
    </source>
</evidence>
<dbReference type="PANTHER" id="PTHR11961">
    <property type="entry name" value="CYTOCHROME C"/>
    <property type="match status" value="1"/>
</dbReference>
<dbReference type="STRING" id="582899.Hden_2733"/>
<accession>D8JTY1</accession>
<evidence type="ECO:0000256" key="6">
    <source>
        <dbReference type="PROSITE-ProRule" id="PRU00433"/>
    </source>
</evidence>
<name>D8JTY1_HYPDA</name>
<dbReference type="PRINTS" id="PR00604">
    <property type="entry name" value="CYTCHRMECIAB"/>
</dbReference>
<feature type="transmembrane region" description="Helical" evidence="8">
    <location>
        <begin position="12"/>
        <end position="29"/>
    </location>
</feature>
<dbReference type="PROSITE" id="PS51007">
    <property type="entry name" value="CYTC"/>
    <property type="match status" value="1"/>
</dbReference>
<dbReference type="GO" id="GO:0009055">
    <property type="term" value="F:electron transfer activity"/>
    <property type="evidence" value="ECO:0007669"/>
    <property type="project" value="InterPro"/>
</dbReference>
<dbReference type="OrthoDB" id="9805828at2"/>
<sequence length="189" mass="19883">MRIDEFEFTKIAGAILSALLLIFGTKTIIEMNVGHGAFKPGFTLPAPSEGGGAEAPGGAAPAAAETPEEAAKKIVALLPKANAENGKATFKKCASCHVAEKDKKATVGPNLWDVVNRKRASFPGFAYSDAMKAKGGEWSFEELAKFIHSPKTYIPGTKMVFAGLSSDTDEADLLAYLATLADTPVPLPK</sequence>
<dbReference type="KEGG" id="hdn:Hden_2733"/>
<dbReference type="InterPro" id="IPR002327">
    <property type="entry name" value="Cyt_c_1A/1B"/>
</dbReference>
<evidence type="ECO:0000256" key="7">
    <source>
        <dbReference type="SAM" id="MobiDB-lite"/>
    </source>
</evidence>
<organism evidence="10 11">
    <name type="scientific">Hyphomicrobium denitrificans (strain ATCC 51888 / DSM 1869 / NCIMB 11706 / TK 0415)</name>
    <dbReference type="NCBI Taxonomy" id="582899"/>
    <lineage>
        <taxon>Bacteria</taxon>
        <taxon>Pseudomonadati</taxon>
        <taxon>Pseudomonadota</taxon>
        <taxon>Alphaproteobacteria</taxon>
        <taxon>Hyphomicrobiales</taxon>
        <taxon>Hyphomicrobiaceae</taxon>
        <taxon>Hyphomicrobium</taxon>
    </lineage>
</organism>
<keyword evidence="4" id="KW-0249">Electron transport</keyword>
<evidence type="ECO:0000256" key="5">
    <source>
        <dbReference type="ARBA" id="ARBA00023004"/>
    </source>
</evidence>
<evidence type="ECO:0000313" key="10">
    <source>
        <dbReference type="EMBL" id="ADJ24529.1"/>
    </source>
</evidence>
<protein>
    <submittedName>
        <fullName evidence="10">Cytochrome c class I</fullName>
    </submittedName>
</protein>
<keyword evidence="2 6" id="KW-0349">Heme</keyword>
<dbReference type="InterPro" id="IPR009056">
    <property type="entry name" value="Cyt_c-like_dom"/>
</dbReference>
<evidence type="ECO:0000256" key="1">
    <source>
        <dbReference type="ARBA" id="ARBA00022448"/>
    </source>
</evidence>
<feature type="domain" description="Cytochrome c" evidence="9">
    <location>
        <begin position="81"/>
        <end position="181"/>
    </location>
</feature>
<evidence type="ECO:0000256" key="4">
    <source>
        <dbReference type="ARBA" id="ARBA00022982"/>
    </source>
</evidence>
<evidence type="ECO:0000256" key="8">
    <source>
        <dbReference type="SAM" id="Phobius"/>
    </source>
</evidence>
<evidence type="ECO:0000256" key="2">
    <source>
        <dbReference type="ARBA" id="ARBA00022617"/>
    </source>
</evidence>
<dbReference type="GO" id="GO:0046872">
    <property type="term" value="F:metal ion binding"/>
    <property type="evidence" value="ECO:0007669"/>
    <property type="project" value="UniProtKB-KW"/>
</dbReference>